<evidence type="ECO:0000313" key="8">
    <source>
        <dbReference type="EMBL" id="ASS38066.1"/>
    </source>
</evidence>
<name>A0A223ASV8_9FIRM</name>
<keyword evidence="6" id="KW-0411">Iron-sulfur</keyword>
<dbReference type="InterPro" id="IPR005911">
    <property type="entry name" value="YhcC-like"/>
</dbReference>
<dbReference type="Pfam" id="PF16199">
    <property type="entry name" value="Radical_SAM_C"/>
    <property type="match status" value="1"/>
</dbReference>
<gene>
    <name evidence="8" type="ORF">AXF17_06275</name>
</gene>
<evidence type="ECO:0000256" key="3">
    <source>
        <dbReference type="ARBA" id="ARBA00022691"/>
    </source>
</evidence>
<keyword evidence="3" id="KW-0949">S-adenosyl-L-methionine</keyword>
<dbReference type="SMART" id="SM00729">
    <property type="entry name" value="Elp3"/>
    <property type="match status" value="1"/>
</dbReference>
<evidence type="ECO:0000259" key="7">
    <source>
        <dbReference type="PROSITE" id="PS51918"/>
    </source>
</evidence>
<dbReference type="InterPro" id="IPR032432">
    <property type="entry name" value="Radical_SAM_C"/>
</dbReference>
<dbReference type="PANTHER" id="PTHR11135">
    <property type="entry name" value="HISTONE ACETYLTRANSFERASE-RELATED"/>
    <property type="match status" value="1"/>
</dbReference>
<dbReference type="GO" id="GO:0051539">
    <property type="term" value="F:4 iron, 4 sulfur cluster binding"/>
    <property type="evidence" value="ECO:0007669"/>
    <property type="project" value="UniProtKB-KW"/>
</dbReference>
<evidence type="ECO:0000313" key="9">
    <source>
        <dbReference type="Proteomes" id="UP000214689"/>
    </source>
</evidence>
<dbReference type="GO" id="GO:0046872">
    <property type="term" value="F:metal ion binding"/>
    <property type="evidence" value="ECO:0007669"/>
    <property type="project" value="UniProtKB-KW"/>
</dbReference>
<dbReference type="SFLD" id="SFLDG01086">
    <property type="entry name" value="elongater_protein-like"/>
    <property type="match status" value="1"/>
</dbReference>
<keyword evidence="5" id="KW-0408">Iron</keyword>
<dbReference type="SFLD" id="SFLDS00029">
    <property type="entry name" value="Radical_SAM"/>
    <property type="match status" value="1"/>
</dbReference>
<reference evidence="9" key="1">
    <citation type="submission" date="2016-05" db="EMBL/GenBank/DDBJ databases">
        <authorList>
            <person name="Holder M.E."/>
            <person name="Ajami N.J."/>
            <person name="Petrosino J.F."/>
        </authorList>
    </citation>
    <scope>NUCLEOTIDE SEQUENCE [LARGE SCALE GENOMIC DNA]</scope>
    <source>
        <strain evidence="9">ATCC 700696</strain>
    </source>
</reference>
<proteinExistence type="predicted"/>
<dbReference type="GO" id="GO:0003824">
    <property type="term" value="F:catalytic activity"/>
    <property type="evidence" value="ECO:0007669"/>
    <property type="project" value="InterPro"/>
</dbReference>
<dbReference type="InterPro" id="IPR023404">
    <property type="entry name" value="rSAM_horseshoe"/>
</dbReference>
<dbReference type="PROSITE" id="PS51918">
    <property type="entry name" value="RADICAL_SAM"/>
    <property type="match status" value="1"/>
</dbReference>
<evidence type="ECO:0000256" key="1">
    <source>
        <dbReference type="ARBA" id="ARBA00001966"/>
    </source>
</evidence>
<dbReference type="RefSeq" id="WP_094234301.1">
    <property type="nucleotide sequence ID" value="NZ_CP016199.1"/>
</dbReference>
<keyword evidence="9" id="KW-1185">Reference proteome</keyword>
<comment type="cofactor">
    <cofactor evidence="1">
        <name>[4Fe-4S] cluster</name>
        <dbReference type="ChEBI" id="CHEBI:49883"/>
    </cofactor>
</comment>
<dbReference type="Gene3D" id="3.80.30.20">
    <property type="entry name" value="tm_1862 like domain"/>
    <property type="match status" value="1"/>
</dbReference>
<dbReference type="Proteomes" id="UP000214689">
    <property type="component" value="Chromosome"/>
</dbReference>
<dbReference type="InterPro" id="IPR007197">
    <property type="entry name" value="rSAM"/>
</dbReference>
<dbReference type="EMBL" id="CP016199">
    <property type="protein sequence ID" value="ASS38066.1"/>
    <property type="molecule type" value="Genomic_DNA"/>
</dbReference>
<keyword evidence="4" id="KW-0479">Metal-binding</keyword>
<evidence type="ECO:0000256" key="5">
    <source>
        <dbReference type="ARBA" id="ARBA00023004"/>
    </source>
</evidence>
<protein>
    <submittedName>
        <fullName evidence="8">TIGR01212 family radical SAM protein</fullName>
    </submittedName>
</protein>
<dbReference type="InterPro" id="IPR039661">
    <property type="entry name" value="ELP3"/>
</dbReference>
<organism evidence="8 9">
    <name type="scientific">Mogibacterium pumilum</name>
    <dbReference type="NCBI Taxonomy" id="86332"/>
    <lineage>
        <taxon>Bacteria</taxon>
        <taxon>Bacillati</taxon>
        <taxon>Bacillota</taxon>
        <taxon>Clostridia</taxon>
        <taxon>Peptostreptococcales</taxon>
        <taxon>Anaerovoracaceae</taxon>
        <taxon>Mogibacterium</taxon>
    </lineage>
</organism>
<evidence type="ECO:0000256" key="4">
    <source>
        <dbReference type="ARBA" id="ARBA00022723"/>
    </source>
</evidence>
<dbReference type="SUPFAM" id="SSF102114">
    <property type="entry name" value="Radical SAM enzymes"/>
    <property type="match status" value="1"/>
</dbReference>
<dbReference type="OrthoDB" id="9801689at2"/>
<dbReference type="SFLD" id="SFLDG01091">
    <property type="entry name" value="uncharacterized_CHP01210-like"/>
    <property type="match status" value="1"/>
</dbReference>
<dbReference type="PANTHER" id="PTHR11135:SF1">
    <property type="entry name" value="PROTEIN YHCC"/>
    <property type="match status" value="1"/>
</dbReference>
<dbReference type="AlphaFoldDB" id="A0A223ASV8"/>
<keyword evidence="2" id="KW-0004">4Fe-4S</keyword>
<evidence type="ECO:0000256" key="2">
    <source>
        <dbReference type="ARBA" id="ARBA00022485"/>
    </source>
</evidence>
<dbReference type="InterPro" id="IPR058240">
    <property type="entry name" value="rSAM_sf"/>
</dbReference>
<dbReference type="Pfam" id="PF04055">
    <property type="entry name" value="Radical_SAM"/>
    <property type="match status" value="1"/>
</dbReference>
<feature type="domain" description="Radical SAM core" evidence="7">
    <location>
        <begin position="19"/>
        <end position="251"/>
    </location>
</feature>
<evidence type="ECO:0000256" key="6">
    <source>
        <dbReference type="ARBA" id="ARBA00023014"/>
    </source>
</evidence>
<sequence length="302" mass="34536">MKFTKDQRFYSINTFLKEQFGRKMVKLSIEAGFTCPNRDGKVGYGGCKFCSSGGSGELASNISDQIELLNDKWPNAGHLAYFQSHTNTYASVDVLREKYHAALSYPDIEGIVIATRPDCLDEEVLNLLSEISENHFMWIELGLQTIHDKTLDAMNIGYHISDFDRAMSELSKRNIKTVVHLILGLPEETEKDMFKSLHYVTNSGIFGIKMHLMNIVRTSPLYKEMPDYVSFDSLENYVDLVVRMLEETPPNITIHRLTGDVPRKLLVSPEWSYKKRTILNSINHELIARDTYQGAKLQLFQP</sequence>
<accession>A0A223ASV8</accession>
<dbReference type="NCBIfam" id="TIGR01212">
    <property type="entry name" value="TIGR01212 family radical SAM protein"/>
    <property type="match status" value="1"/>
</dbReference>
<dbReference type="InterPro" id="IPR006638">
    <property type="entry name" value="Elp3/MiaA/NifB-like_rSAM"/>
</dbReference>